<dbReference type="InterPro" id="IPR039930">
    <property type="entry name" value="RALGAPB"/>
</dbReference>
<evidence type="ECO:0000313" key="2">
    <source>
        <dbReference type="Proteomes" id="UP000286097"/>
    </source>
</evidence>
<protein>
    <submittedName>
        <fullName evidence="1">Uncharacterized protein</fullName>
    </submittedName>
</protein>
<gene>
    <name evidence="1" type="ORF">DD237_001906</name>
</gene>
<dbReference type="GO" id="GO:0005096">
    <property type="term" value="F:GTPase activator activity"/>
    <property type="evidence" value="ECO:0007669"/>
    <property type="project" value="InterPro"/>
</dbReference>
<dbReference type="EMBL" id="QKXF01000102">
    <property type="protein sequence ID" value="RQM17124.1"/>
    <property type="molecule type" value="Genomic_DNA"/>
</dbReference>
<comment type="caution">
    <text evidence="1">The sequence shown here is derived from an EMBL/GenBank/DDBJ whole genome shotgun (WGS) entry which is preliminary data.</text>
</comment>
<dbReference type="PANTHER" id="PTHR21344:SF1">
    <property type="entry name" value="RAL GTPASE-ACTIVATING PROTEIN SUBUNIT BETA"/>
    <property type="match status" value="1"/>
</dbReference>
<dbReference type="Proteomes" id="UP000286097">
    <property type="component" value="Unassembled WGS sequence"/>
</dbReference>
<organism evidence="1 2">
    <name type="scientific">Peronospora effusa</name>
    <dbReference type="NCBI Taxonomy" id="542832"/>
    <lineage>
        <taxon>Eukaryota</taxon>
        <taxon>Sar</taxon>
        <taxon>Stramenopiles</taxon>
        <taxon>Oomycota</taxon>
        <taxon>Peronosporomycetes</taxon>
        <taxon>Peronosporales</taxon>
        <taxon>Peronosporaceae</taxon>
        <taxon>Peronospora</taxon>
    </lineage>
</organism>
<proteinExistence type="predicted"/>
<dbReference type="AlphaFoldDB" id="A0A3R7XYL6"/>
<reference evidence="1 2" key="1">
    <citation type="submission" date="2018-06" db="EMBL/GenBank/DDBJ databases">
        <title>Comparative genomics of downy mildews reveals potential adaptations to biotrophy.</title>
        <authorList>
            <person name="Fletcher K."/>
            <person name="Klosterman S.J."/>
            <person name="Derevnina L."/>
            <person name="Martin F."/>
            <person name="Koike S."/>
            <person name="Reyes Chin-Wo S."/>
            <person name="Mou B."/>
            <person name="Michelmore R."/>
        </authorList>
    </citation>
    <scope>NUCLEOTIDE SEQUENCE [LARGE SCALE GENOMIC DNA]</scope>
    <source>
        <strain evidence="1 2">R13</strain>
    </source>
</reference>
<dbReference type="VEuPathDB" id="FungiDB:DD237_001906"/>
<sequence length="151" mass="17060">MFLQWISKCDLMPVSADSYVLKKFSEKCQRGMCSMVVSSLTETNVDILTVLPSGHHIRWAMEVLGHSFALPMEDSDVILGSLGIYQRWLGVDDETKSGRDQRPACMQKVEQTFIQDMLGQMTLLFEERTKEDGSVEKNMATHLLGRLEGAK</sequence>
<name>A0A3R7XYL6_9STRA</name>
<dbReference type="PANTHER" id="PTHR21344">
    <property type="entry name" value="RAL GTPASE-ACTIVATING PROTEIN SUBUNIT BETA"/>
    <property type="match status" value="1"/>
</dbReference>
<accession>A0A3R7XYL6</accession>
<evidence type="ECO:0000313" key="1">
    <source>
        <dbReference type="EMBL" id="RQM17124.1"/>
    </source>
</evidence>